<protein>
    <recommendedName>
        <fullName evidence="3">PilZ domain-containing protein</fullName>
    </recommendedName>
</protein>
<accession>A0A7V8SV38</accession>
<evidence type="ECO:0000313" key="2">
    <source>
        <dbReference type="Proteomes" id="UP000567293"/>
    </source>
</evidence>
<proteinExistence type="predicted"/>
<name>A0A7V8SV38_9BACT</name>
<comment type="caution">
    <text evidence="1">The sequence shown here is derived from an EMBL/GenBank/DDBJ whole genome shotgun (WGS) entry which is preliminary data.</text>
</comment>
<dbReference type="AlphaFoldDB" id="A0A7V8SV38"/>
<gene>
    <name evidence="1" type="ORF">HRJ53_00385</name>
</gene>
<dbReference type="EMBL" id="JACDQQ010000039">
    <property type="protein sequence ID" value="MBA0083431.1"/>
    <property type="molecule type" value="Genomic_DNA"/>
</dbReference>
<organism evidence="1 2">
    <name type="scientific">Candidatus Acidiferrum panamense</name>
    <dbReference type="NCBI Taxonomy" id="2741543"/>
    <lineage>
        <taxon>Bacteria</taxon>
        <taxon>Pseudomonadati</taxon>
        <taxon>Acidobacteriota</taxon>
        <taxon>Terriglobia</taxon>
        <taxon>Candidatus Acidiferrales</taxon>
        <taxon>Candidatus Acidiferrum</taxon>
    </lineage>
</organism>
<reference evidence="1" key="1">
    <citation type="submission" date="2020-06" db="EMBL/GenBank/DDBJ databases">
        <title>Legume-microbial interactions unlock mineral nutrients during tropical forest succession.</title>
        <authorList>
            <person name="Epihov D.Z."/>
        </authorList>
    </citation>
    <scope>NUCLEOTIDE SEQUENCE [LARGE SCALE GENOMIC DNA]</scope>
    <source>
        <strain evidence="1">Pan2503</strain>
    </source>
</reference>
<keyword evidence="2" id="KW-1185">Reference proteome</keyword>
<evidence type="ECO:0000313" key="1">
    <source>
        <dbReference type="EMBL" id="MBA0083431.1"/>
    </source>
</evidence>
<sequence>MSEHGGLTVLDIPVSLGQSLILVNNHSKQKAECRVVSLRPGGNGKTIVGFAFLAPPANFWKISFPHAGARTLRRSVPSEDSAIVDSVLSAKF</sequence>
<dbReference type="Proteomes" id="UP000567293">
    <property type="component" value="Unassembled WGS sequence"/>
</dbReference>
<evidence type="ECO:0008006" key="3">
    <source>
        <dbReference type="Google" id="ProtNLM"/>
    </source>
</evidence>